<accession>A0A835MB20</accession>
<dbReference type="AlphaFoldDB" id="A0A835MB20"/>
<name>A0A835MB20_9MAGN</name>
<proteinExistence type="predicted"/>
<evidence type="ECO:0000256" key="1">
    <source>
        <dbReference type="SAM" id="MobiDB-lite"/>
    </source>
</evidence>
<keyword evidence="3" id="KW-1185">Reference proteome</keyword>
<feature type="region of interest" description="Disordered" evidence="1">
    <location>
        <begin position="29"/>
        <end position="48"/>
    </location>
</feature>
<dbReference type="OrthoDB" id="423598at2759"/>
<comment type="caution">
    <text evidence="2">The sequence shown here is derived from an EMBL/GenBank/DDBJ whole genome shotgun (WGS) entry which is preliminary data.</text>
</comment>
<sequence length="142" mass="16151">MAVTLWLAQKGEIDAKSLARCSTLTNFGSNRSQPYDQPNSNNGSNRNQWIHGTRFEDADIKSTPFQPYNEVFGLQRFRECELTGYNVVMLIHPLEVAIYWTQIFLVYLYTDDEPLLLAVAGEVESVGFNVDSHSTRDSEIAR</sequence>
<dbReference type="Proteomes" id="UP000631114">
    <property type="component" value="Unassembled WGS sequence"/>
</dbReference>
<reference evidence="2 3" key="1">
    <citation type="submission" date="2020-10" db="EMBL/GenBank/DDBJ databases">
        <title>The Coptis chinensis genome and diversification of protoberbering-type alkaloids.</title>
        <authorList>
            <person name="Wang B."/>
            <person name="Shu S."/>
            <person name="Song C."/>
            <person name="Liu Y."/>
        </authorList>
    </citation>
    <scope>NUCLEOTIDE SEQUENCE [LARGE SCALE GENOMIC DNA]</scope>
    <source>
        <strain evidence="2">HL-2020</strain>
        <tissue evidence="2">Leaf</tissue>
    </source>
</reference>
<evidence type="ECO:0000313" key="3">
    <source>
        <dbReference type="Proteomes" id="UP000631114"/>
    </source>
</evidence>
<protein>
    <submittedName>
        <fullName evidence="2">Uncharacterized protein</fullName>
    </submittedName>
</protein>
<evidence type="ECO:0000313" key="2">
    <source>
        <dbReference type="EMBL" id="KAF9617231.1"/>
    </source>
</evidence>
<dbReference type="EMBL" id="JADFTS010000003">
    <property type="protein sequence ID" value="KAF9617231.1"/>
    <property type="molecule type" value="Genomic_DNA"/>
</dbReference>
<organism evidence="2 3">
    <name type="scientific">Coptis chinensis</name>
    <dbReference type="NCBI Taxonomy" id="261450"/>
    <lineage>
        <taxon>Eukaryota</taxon>
        <taxon>Viridiplantae</taxon>
        <taxon>Streptophyta</taxon>
        <taxon>Embryophyta</taxon>
        <taxon>Tracheophyta</taxon>
        <taxon>Spermatophyta</taxon>
        <taxon>Magnoliopsida</taxon>
        <taxon>Ranunculales</taxon>
        <taxon>Ranunculaceae</taxon>
        <taxon>Coptidoideae</taxon>
        <taxon>Coptis</taxon>
    </lineage>
</organism>
<gene>
    <name evidence="2" type="ORF">IFM89_035113</name>
</gene>